<evidence type="ECO:0000259" key="2">
    <source>
        <dbReference type="Pfam" id="PF04536"/>
    </source>
</evidence>
<dbReference type="AlphaFoldDB" id="A0A1R0F7C7"/>
<gene>
    <name evidence="3" type="ORF">PEB0149_002880</name>
</gene>
<keyword evidence="1" id="KW-0472">Membrane</keyword>
<dbReference type="Pfam" id="PF04536">
    <property type="entry name" value="TPM_phosphatase"/>
    <property type="match status" value="1"/>
</dbReference>
<keyword evidence="4" id="KW-1185">Reference proteome</keyword>
<accession>A0A1R0F7C7</accession>
<feature type="domain" description="TPM" evidence="2">
    <location>
        <begin position="43"/>
        <end position="166"/>
    </location>
</feature>
<dbReference type="PANTHER" id="PTHR30373:SF2">
    <property type="entry name" value="UPF0603 PROTEIN YGCG"/>
    <property type="match status" value="1"/>
</dbReference>
<dbReference type="EMBL" id="LXYT01000003">
    <property type="protein sequence ID" value="OLY42873.1"/>
    <property type="molecule type" value="Genomic_DNA"/>
</dbReference>
<protein>
    <recommendedName>
        <fullName evidence="2">TPM domain-containing protein</fullName>
    </recommendedName>
</protein>
<keyword evidence="1" id="KW-0812">Transmembrane</keyword>
<comment type="caution">
    <text evidence="3">The sequence shown here is derived from an EMBL/GenBank/DDBJ whole genome shotgun (WGS) entry which is preliminary data.</text>
</comment>
<organism evidence="3 4">
    <name type="scientific">Bartonella apis</name>
    <dbReference type="NCBI Taxonomy" id="1686310"/>
    <lineage>
        <taxon>Bacteria</taxon>
        <taxon>Pseudomonadati</taxon>
        <taxon>Pseudomonadota</taxon>
        <taxon>Alphaproteobacteria</taxon>
        <taxon>Hyphomicrobiales</taxon>
        <taxon>Bartonellaceae</taxon>
        <taxon>Bartonella</taxon>
    </lineage>
</organism>
<name>A0A1R0F7C7_9HYPH</name>
<dbReference type="RefSeq" id="WP_075870708.1">
    <property type="nucleotide sequence ID" value="NZ_CALYQA010000003.1"/>
</dbReference>
<evidence type="ECO:0000256" key="1">
    <source>
        <dbReference type="SAM" id="Phobius"/>
    </source>
</evidence>
<feature type="transmembrane region" description="Helical" evidence="1">
    <location>
        <begin position="198"/>
        <end position="220"/>
    </location>
</feature>
<dbReference type="Proteomes" id="UP000187344">
    <property type="component" value="Unassembled WGS sequence"/>
</dbReference>
<feature type="transmembrane region" description="Helical" evidence="1">
    <location>
        <begin position="232"/>
        <end position="254"/>
    </location>
</feature>
<reference evidence="3 4" key="1">
    <citation type="submission" date="2016-12" db="EMBL/GenBank/DDBJ databases">
        <title>Comparative genomics of Bartonella apis.</title>
        <authorList>
            <person name="Engel P."/>
        </authorList>
    </citation>
    <scope>NUCLEOTIDE SEQUENCE [LARGE SCALE GENOMIC DNA]</scope>
    <source>
        <strain evidence="3 4">PEB0149</strain>
    </source>
</reference>
<sequence length="281" mass="30057">MILLPRPVFIRIIFFIILAFSSVWTLSNASSGGLNFPEISNRIVDNAHLLSSETKTSLGTKLASLEQKTGDQIVVATLPSLYGYDIETYANGLFRHWALGQKQINNGVLLVVAPNEREVRIEVGYGLEAILTDALSSTVINAIIIPNFRNGNFDKGISEGVNAIEDILTGSKADFDSRIKAYQQIEQEKIEQQRKQDLIANAITFIVFFIFVVLPILASIFGTKVGPGRYRWLGIVFVLWFLGSGRGGGFGGGFGGGSGGFDGGFGGGGGSSGGGGASGRW</sequence>
<keyword evidence="1" id="KW-1133">Transmembrane helix</keyword>
<proteinExistence type="predicted"/>
<dbReference type="Gene3D" id="3.10.310.50">
    <property type="match status" value="1"/>
</dbReference>
<dbReference type="InterPro" id="IPR007621">
    <property type="entry name" value="TPM_dom"/>
</dbReference>
<dbReference type="OrthoDB" id="9810918at2"/>
<evidence type="ECO:0000313" key="3">
    <source>
        <dbReference type="EMBL" id="OLY42873.1"/>
    </source>
</evidence>
<dbReference type="PANTHER" id="PTHR30373">
    <property type="entry name" value="UPF0603 PROTEIN YGCG"/>
    <property type="match status" value="1"/>
</dbReference>
<evidence type="ECO:0000313" key="4">
    <source>
        <dbReference type="Proteomes" id="UP000187344"/>
    </source>
</evidence>